<keyword evidence="8 10" id="KW-0472">Membrane</keyword>
<dbReference type="EMBL" id="WKLP01000009">
    <property type="protein sequence ID" value="MRY11381.1"/>
    <property type="molecule type" value="Genomic_DNA"/>
</dbReference>
<dbReference type="InterPro" id="IPR011662">
    <property type="entry name" value="Secretin/TonB_short_N"/>
</dbReference>
<dbReference type="InterPro" id="IPR023997">
    <property type="entry name" value="TonB-dep_OMP_SusC/RagA_CS"/>
</dbReference>
<dbReference type="Pfam" id="PF07660">
    <property type="entry name" value="STN"/>
    <property type="match status" value="1"/>
</dbReference>
<dbReference type="Pfam" id="PF07715">
    <property type="entry name" value="Plug"/>
    <property type="match status" value="1"/>
</dbReference>
<dbReference type="Pfam" id="PF00593">
    <property type="entry name" value="TonB_dep_Rec_b-barrel"/>
    <property type="match status" value="1"/>
</dbReference>
<keyword evidence="4" id="KW-0410">Iron transport</keyword>
<evidence type="ECO:0000256" key="8">
    <source>
        <dbReference type="ARBA" id="ARBA00023136"/>
    </source>
</evidence>
<comment type="subcellular location">
    <subcellularLocation>
        <location evidence="1 10">Cell outer membrane</location>
        <topology evidence="1 10">Multi-pass membrane protein</topology>
    </subcellularLocation>
</comment>
<dbReference type="GO" id="GO:0006826">
    <property type="term" value="P:iron ion transport"/>
    <property type="evidence" value="ECO:0007669"/>
    <property type="project" value="UniProtKB-KW"/>
</dbReference>
<dbReference type="Gene3D" id="2.40.170.20">
    <property type="entry name" value="TonB-dependent receptor, beta-barrel domain"/>
    <property type="match status" value="1"/>
</dbReference>
<dbReference type="InterPro" id="IPR012910">
    <property type="entry name" value="Plug_dom"/>
</dbReference>
<dbReference type="InterPro" id="IPR008969">
    <property type="entry name" value="CarboxyPept-like_regulatory"/>
</dbReference>
<dbReference type="GO" id="GO:0009279">
    <property type="term" value="C:cell outer membrane"/>
    <property type="evidence" value="ECO:0007669"/>
    <property type="project" value="UniProtKB-SubCell"/>
</dbReference>
<keyword evidence="3 10" id="KW-1134">Transmembrane beta strand</keyword>
<dbReference type="InterPro" id="IPR037066">
    <property type="entry name" value="Plug_dom_sf"/>
</dbReference>
<evidence type="ECO:0000256" key="11">
    <source>
        <dbReference type="RuleBase" id="RU003357"/>
    </source>
</evidence>
<dbReference type="InterPro" id="IPR039426">
    <property type="entry name" value="TonB-dep_rcpt-like"/>
</dbReference>
<dbReference type="NCBIfam" id="TIGR04056">
    <property type="entry name" value="OMP_RagA_SusC"/>
    <property type="match status" value="1"/>
</dbReference>
<keyword evidence="7 11" id="KW-0798">TonB box</keyword>
<keyword evidence="6" id="KW-0408">Iron</keyword>
<evidence type="ECO:0000256" key="6">
    <source>
        <dbReference type="ARBA" id="ARBA00023004"/>
    </source>
</evidence>
<dbReference type="Gene3D" id="2.60.40.1120">
    <property type="entry name" value="Carboxypeptidase-like, regulatory domain"/>
    <property type="match status" value="1"/>
</dbReference>
<evidence type="ECO:0000256" key="2">
    <source>
        <dbReference type="ARBA" id="ARBA00022448"/>
    </source>
</evidence>
<comment type="similarity">
    <text evidence="10 11">Belongs to the TonB-dependent receptor family.</text>
</comment>
<evidence type="ECO:0000256" key="1">
    <source>
        <dbReference type="ARBA" id="ARBA00004571"/>
    </source>
</evidence>
<comment type="caution">
    <text evidence="13">The sequence shown here is derived from an EMBL/GenBank/DDBJ whole genome shotgun (WGS) entry which is preliminary data.</text>
</comment>
<feature type="domain" description="Secretin/TonB short N-terminal" evidence="12">
    <location>
        <begin position="72"/>
        <end position="122"/>
    </location>
</feature>
<evidence type="ECO:0000256" key="5">
    <source>
        <dbReference type="ARBA" id="ARBA00022692"/>
    </source>
</evidence>
<dbReference type="Pfam" id="PF13715">
    <property type="entry name" value="CarbopepD_reg_2"/>
    <property type="match status" value="1"/>
</dbReference>
<dbReference type="RefSeq" id="WP_081615932.1">
    <property type="nucleotide sequence ID" value="NZ_CAJSYT010000014.1"/>
</dbReference>
<dbReference type="SUPFAM" id="SSF56935">
    <property type="entry name" value="Porins"/>
    <property type="match status" value="1"/>
</dbReference>
<dbReference type="NCBIfam" id="TIGR04057">
    <property type="entry name" value="SusC_RagA_signa"/>
    <property type="match status" value="1"/>
</dbReference>
<name>A0A6G1ZCG1_9BACT</name>
<dbReference type="AlphaFoldDB" id="A0A6G1ZCG1"/>
<proteinExistence type="inferred from homology"/>
<evidence type="ECO:0000259" key="12">
    <source>
        <dbReference type="SMART" id="SM00965"/>
    </source>
</evidence>
<gene>
    <name evidence="13" type="ORF">GKE01_07860</name>
</gene>
<keyword evidence="2 10" id="KW-0813">Transport</keyword>
<keyword evidence="4" id="KW-0406">Ion transport</keyword>
<reference evidence="13" key="1">
    <citation type="journal article" date="2019" name="Nat. Med.">
        <title>A library of human gut bacterial isolates paired with longitudinal multiomics data enables mechanistic microbiome research.</title>
        <authorList>
            <person name="Poyet M."/>
            <person name="Groussin M."/>
            <person name="Gibbons S.M."/>
            <person name="Avila-Pacheco J."/>
            <person name="Jiang X."/>
            <person name="Kearney S.M."/>
            <person name="Perrotta A.R."/>
            <person name="Berdy B."/>
            <person name="Zhao S."/>
            <person name="Lieberman T.D."/>
            <person name="Swanson P.K."/>
            <person name="Smith M."/>
            <person name="Roesemann S."/>
            <person name="Alexander J.E."/>
            <person name="Rich S.A."/>
            <person name="Livny J."/>
            <person name="Vlamakis H."/>
            <person name="Clish C."/>
            <person name="Bullock K."/>
            <person name="Deik A."/>
            <person name="Scott J."/>
            <person name="Pierce K.A."/>
            <person name="Xavier R.J."/>
            <person name="Alm E.J."/>
        </authorList>
    </citation>
    <scope>NUCLEOTIDE SEQUENCE</scope>
    <source>
        <strain evidence="13">BIOML-A4</strain>
    </source>
</reference>
<dbReference type="FunFam" id="2.60.40.1120:FF:000003">
    <property type="entry name" value="Outer membrane protein Omp121"/>
    <property type="match status" value="1"/>
</dbReference>
<dbReference type="PROSITE" id="PS52016">
    <property type="entry name" value="TONB_DEPENDENT_REC_3"/>
    <property type="match status" value="1"/>
</dbReference>
<dbReference type="InterPro" id="IPR023996">
    <property type="entry name" value="TonB-dep_OMP_SusC/RagA"/>
</dbReference>
<accession>A0A6G1ZCG1</accession>
<dbReference type="InterPro" id="IPR036942">
    <property type="entry name" value="Beta-barrel_TonB_sf"/>
</dbReference>
<keyword evidence="9 10" id="KW-0998">Cell outer membrane</keyword>
<evidence type="ECO:0000256" key="7">
    <source>
        <dbReference type="ARBA" id="ARBA00023077"/>
    </source>
</evidence>
<protein>
    <submittedName>
        <fullName evidence="13">SusC/RagA family TonB-linked outer membrane protein</fullName>
    </submittedName>
</protein>
<dbReference type="SMART" id="SM00965">
    <property type="entry name" value="STN"/>
    <property type="match status" value="1"/>
</dbReference>
<evidence type="ECO:0000256" key="9">
    <source>
        <dbReference type="ARBA" id="ARBA00023237"/>
    </source>
</evidence>
<keyword evidence="5 10" id="KW-0812">Transmembrane</keyword>
<evidence type="ECO:0000313" key="13">
    <source>
        <dbReference type="EMBL" id="MRY11381.1"/>
    </source>
</evidence>
<evidence type="ECO:0000256" key="3">
    <source>
        <dbReference type="ARBA" id="ARBA00022452"/>
    </source>
</evidence>
<dbReference type="Gene3D" id="2.170.130.10">
    <property type="entry name" value="TonB-dependent receptor, plug domain"/>
    <property type="match status" value="1"/>
</dbReference>
<dbReference type="InterPro" id="IPR000531">
    <property type="entry name" value="Beta-barrel_TonB"/>
</dbReference>
<dbReference type="SUPFAM" id="SSF49464">
    <property type="entry name" value="Carboxypeptidase regulatory domain-like"/>
    <property type="match status" value="1"/>
</dbReference>
<evidence type="ECO:0000256" key="4">
    <source>
        <dbReference type="ARBA" id="ARBA00022496"/>
    </source>
</evidence>
<evidence type="ECO:0000256" key="10">
    <source>
        <dbReference type="PROSITE-ProRule" id="PRU01360"/>
    </source>
</evidence>
<organism evidence="13">
    <name type="scientific">Parabacteroides goldsteinii</name>
    <dbReference type="NCBI Taxonomy" id="328812"/>
    <lineage>
        <taxon>Bacteria</taxon>
        <taxon>Pseudomonadati</taxon>
        <taxon>Bacteroidota</taxon>
        <taxon>Bacteroidia</taxon>
        <taxon>Bacteroidales</taxon>
        <taxon>Tannerellaceae</taxon>
        <taxon>Parabacteroides</taxon>
    </lineage>
</organism>
<sequence>MNREILSLDLCNKIQRYKHFFRIMKITFLFLFVLIFCLHAETTNSQNIRVTIKRSNVELRDVLNNIEEQTDYLFVYDKYVDVNHKVSVNSDKRPLEEVLGELFAKTDIKYAVDGTYIVLSSKDKIVEKTQIQKVTQQKRTITGVVKDIHEEPVIGANVVEKGTTNGTITDIDGKFSLSVSENSTLLVSYIGYANQEVKVGNQTSYTIVLKEDQQVLDEVVVVGYGSVKKANLTGAVGYIDNKELENRTVSTLTQAIQGKVAGVNISTSNGQLGQNQSLNLRGYTGINIDANGNRSNRADGPLIVIDGVQGGDLSTLEMNDVESISFLKDAASAAIYGSSAPYGVVIVTTKKGQTGKPVISYNNNFGFSQPINLPNFMSSLDYAYAWNEASENSNMAPMFSETTIQRIKDYQAGLITDGTTKNATVDEWNTYNNANANTDWFDVLFKNASFSQQHNVNFSGATESSSYFASVGYMQQDGMYKYGDEVQRRYNVRLNLSSNLTKWLTVGMRSAFSRSDLDVPMAADSWNFVHLIGRNFPTNPIKNPDGDYSQPSYIKSLSEGGRRRTISDNAILTGELNIRPLSGWDITANYTYNGTYVNVKEHGKNYSLLRPSGKQDLVNAFSSFNRRMNKNQQYTINAFTSYEKTLDSGHYFKAMLGYTQELTDLLQFTGSAERLYTDEVPMLGLSYGTRDVGDDASQLAIRGAFGRINYNYKEKYLIELNGRYDGTSRFMKDVRFKFYPGVSGAWVVSKEDFWEPVQDYMNQLKIRASYASLGDQSFTDSYYPFYPGLGVYAPTGANYYFNDGRQSLISNPGFVNYDLTWVTVNTLSFGVDMAMFNNRLDFSFDWYNRKAKDFADFGASLPALLGATPPRRNSAETETKGFELTLGWKDRINDFSYGATFVLSDYIGKIVKYDNPDKLLNNLWYDGMTMGEIWGYETEGLFKDEAEIATTDQSYLNANWYPGDVHYKDLNGDGKVDIGKNTVEDPGDRKVIGNNTPRFSFGLTLNAEWKGFDASIFFQGVGKRDYMFDPEANYFWGFVNGEWNSSYFTEHADRWTPDNPNGYFPRIYFNTAKNRQAQTRYLQNAAYLRIKNLQLGYTLPKTITSKINFQKARLFVNIENLATLTGLTNIVDPEIISPDAKTYPLRRTWAFGVNVTF</sequence>